<keyword evidence="1" id="KW-0732">Signal</keyword>
<reference evidence="2" key="2">
    <citation type="submission" date="2020-09" db="EMBL/GenBank/DDBJ databases">
        <authorList>
            <person name="Sun Q."/>
            <person name="Kim S."/>
        </authorList>
    </citation>
    <scope>NUCLEOTIDE SEQUENCE</scope>
    <source>
        <strain evidence="2">KCTC 22169</strain>
    </source>
</reference>
<dbReference type="Proteomes" id="UP000626148">
    <property type="component" value="Unassembled WGS sequence"/>
</dbReference>
<keyword evidence="3" id="KW-1185">Reference proteome</keyword>
<evidence type="ECO:0008006" key="4">
    <source>
        <dbReference type="Google" id="ProtNLM"/>
    </source>
</evidence>
<dbReference type="RefSeq" id="WP_189613207.1">
    <property type="nucleotide sequence ID" value="NZ_BMXR01000017.1"/>
</dbReference>
<protein>
    <recommendedName>
        <fullName evidence="4">Outer membrane protein beta-barrel domain-containing protein</fullName>
    </recommendedName>
</protein>
<comment type="caution">
    <text evidence="2">The sequence shown here is derived from an EMBL/GenBank/DDBJ whole genome shotgun (WGS) entry which is preliminary data.</text>
</comment>
<reference evidence="2" key="1">
    <citation type="journal article" date="2014" name="Int. J. Syst. Evol. Microbiol.">
        <title>Complete genome sequence of Corynebacterium casei LMG S-19264T (=DSM 44701T), isolated from a smear-ripened cheese.</title>
        <authorList>
            <consortium name="US DOE Joint Genome Institute (JGI-PGF)"/>
            <person name="Walter F."/>
            <person name="Albersmeier A."/>
            <person name="Kalinowski J."/>
            <person name="Ruckert C."/>
        </authorList>
    </citation>
    <scope>NUCLEOTIDE SEQUENCE</scope>
    <source>
        <strain evidence="2">KCTC 22169</strain>
    </source>
</reference>
<evidence type="ECO:0000313" key="3">
    <source>
        <dbReference type="Proteomes" id="UP000626148"/>
    </source>
</evidence>
<accession>A0A918KTI9</accession>
<evidence type="ECO:0000256" key="1">
    <source>
        <dbReference type="SAM" id="SignalP"/>
    </source>
</evidence>
<evidence type="ECO:0000313" key="2">
    <source>
        <dbReference type="EMBL" id="GGX73231.1"/>
    </source>
</evidence>
<dbReference type="EMBL" id="BMXR01000017">
    <property type="protein sequence ID" value="GGX73231.1"/>
    <property type="molecule type" value="Genomic_DNA"/>
</dbReference>
<proteinExistence type="predicted"/>
<gene>
    <name evidence="2" type="ORF">GCM10007392_45800</name>
</gene>
<name>A0A918KTI9_9GAMM</name>
<dbReference type="AlphaFoldDB" id="A0A918KTI9"/>
<sequence>MANKLIPALMALCALTLSLPVYASNLGLQFQTGRYAIDSEVAEREGIEDSGFSLGFDAYTVLANHVRLGGGFFTVFTEDHESYSVMVEDQNGNVSEADSSAAVGSFYGEAGLTARPLPWLVTDLTAGYGVGLSTRTVSNCMDCPGEKLDVPIGAYIKPRVSYVHAMTDDGYFNIGLEYVGFLGESGMENGIMLNLGLFVDF</sequence>
<organism evidence="2 3">
    <name type="scientific">Saccharospirillum salsuginis</name>
    <dbReference type="NCBI Taxonomy" id="418750"/>
    <lineage>
        <taxon>Bacteria</taxon>
        <taxon>Pseudomonadati</taxon>
        <taxon>Pseudomonadota</taxon>
        <taxon>Gammaproteobacteria</taxon>
        <taxon>Oceanospirillales</taxon>
        <taxon>Saccharospirillaceae</taxon>
        <taxon>Saccharospirillum</taxon>
    </lineage>
</organism>
<feature type="signal peptide" evidence="1">
    <location>
        <begin position="1"/>
        <end position="23"/>
    </location>
</feature>
<feature type="chain" id="PRO_5037679899" description="Outer membrane protein beta-barrel domain-containing protein" evidence="1">
    <location>
        <begin position="24"/>
        <end position="201"/>
    </location>
</feature>